<dbReference type="Proteomes" id="UP000474630">
    <property type="component" value="Chromosome"/>
</dbReference>
<dbReference type="GO" id="GO:0003700">
    <property type="term" value="F:DNA-binding transcription factor activity"/>
    <property type="evidence" value="ECO:0007669"/>
    <property type="project" value="InterPro"/>
</dbReference>
<dbReference type="InterPro" id="IPR009057">
    <property type="entry name" value="Homeodomain-like_sf"/>
</dbReference>
<dbReference type="PANTHER" id="PTHR43280">
    <property type="entry name" value="ARAC-FAMILY TRANSCRIPTIONAL REGULATOR"/>
    <property type="match status" value="1"/>
</dbReference>
<evidence type="ECO:0000313" key="7">
    <source>
        <dbReference type="Proteomes" id="UP000474630"/>
    </source>
</evidence>
<accession>A0A6C0RA32</accession>
<keyword evidence="4" id="KW-0472">Membrane</keyword>
<evidence type="ECO:0000256" key="2">
    <source>
        <dbReference type="ARBA" id="ARBA00023125"/>
    </source>
</evidence>
<dbReference type="AlphaFoldDB" id="A0A6C0RA32"/>
<feature type="domain" description="HTH araC/xylS-type" evidence="5">
    <location>
        <begin position="177"/>
        <end position="281"/>
    </location>
</feature>
<evidence type="ECO:0000313" key="6">
    <source>
        <dbReference type="EMBL" id="QIA06605.1"/>
    </source>
</evidence>
<evidence type="ECO:0000256" key="1">
    <source>
        <dbReference type="ARBA" id="ARBA00023015"/>
    </source>
</evidence>
<reference evidence="6 7" key="1">
    <citation type="submission" date="2020-02" db="EMBL/GenBank/DDBJ databases">
        <title>Genome sequencing for Draconibacterium sp. strain M1.</title>
        <authorList>
            <person name="Park S.-J."/>
        </authorList>
    </citation>
    <scope>NUCLEOTIDE SEQUENCE [LARGE SCALE GENOMIC DNA]</scope>
    <source>
        <strain evidence="6 7">M1</strain>
    </source>
</reference>
<dbReference type="GO" id="GO:0043565">
    <property type="term" value="F:sequence-specific DNA binding"/>
    <property type="evidence" value="ECO:0007669"/>
    <property type="project" value="InterPro"/>
</dbReference>
<dbReference type="PROSITE" id="PS01124">
    <property type="entry name" value="HTH_ARAC_FAMILY_2"/>
    <property type="match status" value="1"/>
</dbReference>
<feature type="transmembrane region" description="Helical" evidence="4">
    <location>
        <begin position="121"/>
        <end position="143"/>
    </location>
</feature>
<name>A0A6C0RA32_9BACT</name>
<gene>
    <name evidence="6" type="ORF">G0Q07_02165</name>
</gene>
<dbReference type="RefSeq" id="WP_163344536.1">
    <property type="nucleotide sequence ID" value="NZ_CP048409.1"/>
</dbReference>
<dbReference type="PROSITE" id="PS00041">
    <property type="entry name" value="HTH_ARAC_FAMILY_1"/>
    <property type="match status" value="1"/>
</dbReference>
<evidence type="ECO:0000256" key="4">
    <source>
        <dbReference type="SAM" id="Phobius"/>
    </source>
</evidence>
<dbReference type="SUPFAM" id="SSF46689">
    <property type="entry name" value="Homeodomain-like"/>
    <property type="match status" value="1"/>
</dbReference>
<proteinExistence type="predicted"/>
<evidence type="ECO:0000259" key="5">
    <source>
        <dbReference type="PROSITE" id="PS01124"/>
    </source>
</evidence>
<organism evidence="6 7">
    <name type="scientific">Draconibacterium halophilum</name>
    <dbReference type="NCBI Taxonomy" id="2706887"/>
    <lineage>
        <taxon>Bacteria</taxon>
        <taxon>Pseudomonadati</taxon>
        <taxon>Bacteroidota</taxon>
        <taxon>Bacteroidia</taxon>
        <taxon>Marinilabiliales</taxon>
        <taxon>Prolixibacteraceae</taxon>
        <taxon>Draconibacterium</taxon>
    </lineage>
</organism>
<protein>
    <submittedName>
        <fullName evidence="6">Helix-turn-helix transcriptional regulator</fullName>
    </submittedName>
</protein>
<feature type="transmembrane region" description="Helical" evidence="4">
    <location>
        <begin position="52"/>
        <end position="74"/>
    </location>
</feature>
<keyword evidence="4" id="KW-1133">Transmembrane helix</keyword>
<dbReference type="EMBL" id="CP048409">
    <property type="protein sequence ID" value="QIA06605.1"/>
    <property type="molecule type" value="Genomic_DNA"/>
</dbReference>
<evidence type="ECO:0000256" key="3">
    <source>
        <dbReference type="ARBA" id="ARBA00023163"/>
    </source>
</evidence>
<keyword evidence="3" id="KW-0804">Transcription</keyword>
<dbReference type="SMART" id="SM00342">
    <property type="entry name" value="HTH_ARAC"/>
    <property type="match status" value="1"/>
</dbReference>
<dbReference type="KEGG" id="drc:G0Q07_02165"/>
<dbReference type="Pfam" id="PF12833">
    <property type="entry name" value="HTH_18"/>
    <property type="match status" value="1"/>
</dbReference>
<feature type="transmembrane region" description="Helical" evidence="4">
    <location>
        <begin position="94"/>
        <end position="115"/>
    </location>
</feature>
<keyword evidence="1" id="KW-0805">Transcription regulation</keyword>
<dbReference type="InterPro" id="IPR018060">
    <property type="entry name" value="HTH_AraC"/>
</dbReference>
<keyword evidence="4" id="KW-0812">Transmembrane</keyword>
<dbReference type="PANTHER" id="PTHR43280:SF2">
    <property type="entry name" value="HTH-TYPE TRANSCRIPTIONAL REGULATOR EXSA"/>
    <property type="match status" value="1"/>
</dbReference>
<keyword evidence="2" id="KW-0238">DNA-binding</keyword>
<dbReference type="InterPro" id="IPR018062">
    <property type="entry name" value="HTH_AraC-typ_CS"/>
</dbReference>
<keyword evidence="7" id="KW-1185">Reference proteome</keyword>
<sequence>MPSIIFGLSTLILTLILTPEERILYVEHILIDTNLKGVNFSTLPGIRGWNFLFSRIIFILQTIIYLILIIRIAVKHDKVINNYFSNTEGKKINWVRNLSVIAFAISIAAIIFALLGRSYFIHHNLSLLIPSVFFTTIFFLVGYKGNMQRQILVPLYEPEIDKSKEEITFSSKEDLKGRLLNLFESEKIYQQNDLRISTVCKSLHTNRTYISKLINDEFEMNFNEFVNKYRVEKAKQLLFARTNNKYTMEYIAQQAGFGSVASFSRVFKDIEGTTPGKFREKHKSNIE</sequence>
<dbReference type="Gene3D" id="1.10.10.60">
    <property type="entry name" value="Homeodomain-like"/>
    <property type="match status" value="2"/>
</dbReference>